<dbReference type="PANTHER" id="PTHR19944:SF98">
    <property type="entry name" value="IG-LIKE DOMAIN-CONTAINING PROTEIN"/>
    <property type="match status" value="1"/>
</dbReference>
<evidence type="ECO:0000256" key="3">
    <source>
        <dbReference type="SAM" id="SignalP"/>
    </source>
</evidence>
<accession>A0AAV7LQA7</accession>
<dbReference type="Proteomes" id="UP001066276">
    <property type="component" value="Chromosome 11"/>
</dbReference>
<feature type="domain" description="Ig-like" evidence="4">
    <location>
        <begin position="255"/>
        <end position="350"/>
    </location>
</feature>
<dbReference type="EMBL" id="JANPWB010000015">
    <property type="protein sequence ID" value="KAJ1093735.1"/>
    <property type="molecule type" value="Genomic_DNA"/>
</dbReference>
<dbReference type="PROSITE" id="PS50835">
    <property type="entry name" value="IG_LIKE"/>
    <property type="match status" value="3"/>
</dbReference>
<sequence length="355" mass="39102">MSWAPLLLVLSALCAGALALPVLTQDPSEEVSPGEPTTLKCVMTEDKFESFCVLWVQQKAGRAPRFILRYCRTSGVTRGEGVPDRFSGSKDEAANEGYLKIEGALPEDDAVYSCHVWEDTAKERTWWIFGGGTQLNVLSGETKGPTLSIFPPSQEEVAKDKSTVVCLYQDFYPASVDVTWTVGGQTITNGVEKSRATKQSENNLRQPILFHKSTRYEVAAHMNQSLGWYVVLWHSVFIFGGGTQLNVLTGETKGPTLSIFPPSQEEVEKDKSTVVCLYQDFYPASVDVTWTVGGQTITNGVEKSRATKQSENNLFMASSYLSLSTTDWSTNKEVTCQVTHQGKSFAKSVKKSECV</sequence>
<dbReference type="Pfam" id="PF07654">
    <property type="entry name" value="C1-set"/>
    <property type="match status" value="2"/>
</dbReference>
<evidence type="ECO:0000313" key="6">
    <source>
        <dbReference type="Proteomes" id="UP001066276"/>
    </source>
</evidence>
<dbReference type="InterPro" id="IPR007110">
    <property type="entry name" value="Ig-like_dom"/>
</dbReference>
<dbReference type="InterPro" id="IPR003597">
    <property type="entry name" value="Ig_C1-set"/>
</dbReference>
<dbReference type="InterPro" id="IPR050160">
    <property type="entry name" value="MHC/Immunoglobulin"/>
</dbReference>
<feature type="domain" description="Ig-like" evidence="4">
    <location>
        <begin position="145"/>
        <end position="185"/>
    </location>
</feature>
<dbReference type="InterPro" id="IPR013783">
    <property type="entry name" value="Ig-like_fold"/>
</dbReference>
<dbReference type="SMART" id="SM00407">
    <property type="entry name" value="IGc1"/>
    <property type="match status" value="2"/>
</dbReference>
<keyword evidence="3" id="KW-0732">Signal</keyword>
<name>A0AAV7LQA7_PLEWA</name>
<dbReference type="InterPro" id="IPR003599">
    <property type="entry name" value="Ig_sub"/>
</dbReference>
<dbReference type="SUPFAM" id="SSF48726">
    <property type="entry name" value="Immunoglobulin"/>
    <property type="match status" value="3"/>
</dbReference>
<dbReference type="Gene3D" id="2.60.40.10">
    <property type="entry name" value="Immunoglobulins"/>
    <property type="match status" value="3"/>
</dbReference>
<dbReference type="SMART" id="SM00409">
    <property type="entry name" value="IG"/>
    <property type="match status" value="1"/>
</dbReference>
<reference evidence="5" key="1">
    <citation type="journal article" date="2022" name="bioRxiv">
        <title>Sequencing and chromosome-scale assembly of the giantPleurodeles waltlgenome.</title>
        <authorList>
            <person name="Brown T."/>
            <person name="Elewa A."/>
            <person name="Iarovenko S."/>
            <person name="Subramanian E."/>
            <person name="Araus A.J."/>
            <person name="Petzold A."/>
            <person name="Susuki M."/>
            <person name="Suzuki K.-i.T."/>
            <person name="Hayashi T."/>
            <person name="Toyoda A."/>
            <person name="Oliveira C."/>
            <person name="Osipova E."/>
            <person name="Leigh N.D."/>
            <person name="Simon A."/>
            <person name="Yun M.H."/>
        </authorList>
    </citation>
    <scope>NUCLEOTIDE SEQUENCE</scope>
    <source>
        <strain evidence="5">20211129_DDA</strain>
        <tissue evidence="5">Liver</tissue>
    </source>
</reference>
<proteinExistence type="predicted"/>
<gene>
    <name evidence="5" type="ORF">NDU88_006827</name>
</gene>
<evidence type="ECO:0000256" key="2">
    <source>
        <dbReference type="ARBA" id="ARBA00023319"/>
    </source>
</evidence>
<dbReference type="PANTHER" id="PTHR19944">
    <property type="entry name" value="MHC CLASS II-RELATED"/>
    <property type="match status" value="1"/>
</dbReference>
<dbReference type="InterPro" id="IPR036179">
    <property type="entry name" value="Ig-like_dom_sf"/>
</dbReference>
<organism evidence="5 6">
    <name type="scientific">Pleurodeles waltl</name>
    <name type="common">Iberian ribbed newt</name>
    <dbReference type="NCBI Taxonomy" id="8319"/>
    <lineage>
        <taxon>Eukaryota</taxon>
        <taxon>Metazoa</taxon>
        <taxon>Chordata</taxon>
        <taxon>Craniata</taxon>
        <taxon>Vertebrata</taxon>
        <taxon>Euteleostomi</taxon>
        <taxon>Amphibia</taxon>
        <taxon>Batrachia</taxon>
        <taxon>Caudata</taxon>
        <taxon>Salamandroidea</taxon>
        <taxon>Salamandridae</taxon>
        <taxon>Pleurodelinae</taxon>
        <taxon>Pleurodeles</taxon>
    </lineage>
</organism>
<evidence type="ECO:0000256" key="1">
    <source>
        <dbReference type="ARBA" id="ARBA00023157"/>
    </source>
</evidence>
<dbReference type="FunFam" id="2.60.40.10:FF:000283">
    <property type="entry name" value="Immunoglobulin kappa constant"/>
    <property type="match status" value="1"/>
</dbReference>
<dbReference type="AlphaFoldDB" id="A0AAV7LQA7"/>
<feature type="chain" id="PRO_5043586019" description="Ig-like domain-containing protein" evidence="3">
    <location>
        <begin position="20"/>
        <end position="355"/>
    </location>
</feature>
<feature type="domain" description="Ig-like" evidence="4">
    <location>
        <begin position="21"/>
        <end position="116"/>
    </location>
</feature>
<dbReference type="SMART" id="SM00406">
    <property type="entry name" value="IGv"/>
    <property type="match status" value="1"/>
</dbReference>
<feature type="signal peptide" evidence="3">
    <location>
        <begin position="1"/>
        <end position="19"/>
    </location>
</feature>
<protein>
    <recommendedName>
        <fullName evidence="4">Ig-like domain-containing protein</fullName>
    </recommendedName>
</protein>
<keyword evidence="1" id="KW-1015">Disulfide bond</keyword>
<keyword evidence="2" id="KW-0393">Immunoglobulin domain</keyword>
<evidence type="ECO:0000313" key="5">
    <source>
        <dbReference type="EMBL" id="KAJ1093735.1"/>
    </source>
</evidence>
<dbReference type="InterPro" id="IPR013106">
    <property type="entry name" value="Ig_V-set"/>
</dbReference>
<comment type="caution">
    <text evidence="5">The sequence shown here is derived from an EMBL/GenBank/DDBJ whole genome shotgun (WGS) entry which is preliminary data.</text>
</comment>
<dbReference type="Pfam" id="PF07686">
    <property type="entry name" value="V-set"/>
    <property type="match status" value="1"/>
</dbReference>
<evidence type="ECO:0000259" key="4">
    <source>
        <dbReference type="PROSITE" id="PS50835"/>
    </source>
</evidence>
<dbReference type="CDD" id="cd07699">
    <property type="entry name" value="IgC1_L"/>
    <property type="match status" value="1"/>
</dbReference>
<keyword evidence="6" id="KW-1185">Reference proteome</keyword>